<evidence type="ECO:0000259" key="1">
    <source>
        <dbReference type="SMART" id="SM01008"/>
    </source>
</evidence>
<dbReference type="InterPro" id="IPR046867">
    <property type="entry name" value="AldOxase/xan_DH_MoCoBD2"/>
</dbReference>
<dbReference type="Proteomes" id="UP001055167">
    <property type="component" value="Unassembled WGS sequence"/>
</dbReference>
<dbReference type="InterPro" id="IPR006311">
    <property type="entry name" value="TAT_signal"/>
</dbReference>
<evidence type="ECO:0000313" key="2">
    <source>
        <dbReference type="EMBL" id="GJD53325.1"/>
    </source>
</evidence>
<proteinExistence type="predicted"/>
<organism evidence="2 3">
    <name type="scientific">Methylobacterium crusticola</name>
    <dbReference type="NCBI Taxonomy" id="1697972"/>
    <lineage>
        <taxon>Bacteria</taxon>
        <taxon>Pseudomonadati</taxon>
        <taxon>Pseudomonadota</taxon>
        <taxon>Alphaproteobacteria</taxon>
        <taxon>Hyphomicrobiales</taxon>
        <taxon>Methylobacteriaceae</taxon>
        <taxon>Methylobacterium</taxon>
    </lineage>
</organism>
<comment type="caution">
    <text evidence="2">The sequence shown here is derived from an EMBL/GenBank/DDBJ whole genome shotgun (WGS) entry which is preliminary data.</text>
</comment>
<gene>
    <name evidence="2" type="primary">iorB_3</name>
    <name evidence="2" type="ORF">OPKNFCMD_6100</name>
</gene>
<dbReference type="SUPFAM" id="SSF56003">
    <property type="entry name" value="Molybdenum cofactor-binding domain"/>
    <property type="match status" value="2"/>
</dbReference>
<dbReference type="InterPro" id="IPR012368">
    <property type="entry name" value="OxRdtase_Mopterin-bd_su_IorB"/>
</dbReference>
<dbReference type="PIRSF" id="PIRSF036389">
    <property type="entry name" value="IOR_B"/>
    <property type="match status" value="1"/>
</dbReference>
<dbReference type="PROSITE" id="PS51318">
    <property type="entry name" value="TAT"/>
    <property type="match status" value="1"/>
</dbReference>
<dbReference type="Pfam" id="PF02738">
    <property type="entry name" value="MoCoBD_1"/>
    <property type="match status" value="1"/>
</dbReference>
<name>A0ABQ4R6I0_9HYPH</name>
<dbReference type="Gene3D" id="3.90.1170.50">
    <property type="entry name" value="Aldehyde oxidase/xanthine dehydrogenase, a/b hammerhead"/>
    <property type="match status" value="1"/>
</dbReference>
<dbReference type="RefSeq" id="WP_128565247.1">
    <property type="nucleotide sequence ID" value="NZ_BPQH01000028.1"/>
</dbReference>
<dbReference type="InterPro" id="IPR052516">
    <property type="entry name" value="N-heterocyclic_Hydroxylase"/>
</dbReference>
<dbReference type="Pfam" id="PF20256">
    <property type="entry name" value="MoCoBD_2"/>
    <property type="match status" value="2"/>
</dbReference>
<evidence type="ECO:0000313" key="3">
    <source>
        <dbReference type="Proteomes" id="UP001055167"/>
    </source>
</evidence>
<dbReference type="EMBL" id="BPQH01000028">
    <property type="protein sequence ID" value="GJD53325.1"/>
    <property type="molecule type" value="Genomic_DNA"/>
</dbReference>
<protein>
    <submittedName>
        <fullName evidence="2">Isoquinoline 1-oxidoreductase subunit beta</fullName>
    </submittedName>
</protein>
<reference evidence="2" key="2">
    <citation type="submission" date="2021-08" db="EMBL/GenBank/DDBJ databases">
        <authorList>
            <person name="Tani A."/>
            <person name="Ola A."/>
            <person name="Ogura Y."/>
            <person name="Katsura K."/>
            <person name="Hayashi T."/>
        </authorList>
    </citation>
    <scope>NUCLEOTIDE SEQUENCE</scope>
    <source>
        <strain evidence="2">KCTC 52305</strain>
    </source>
</reference>
<dbReference type="PANTHER" id="PTHR47495:SF1">
    <property type="entry name" value="BLL3820 PROTEIN"/>
    <property type="match status" value="1"/>
</dbReference>
<dbReference type="InterPro" id="IPR037165">
    <property type="entry name" value="AldOxase/xan_DH_Mopterin-bd_sf"/>
</dbReference>
<keyword evidence="3" id="KW-1185">Reference proteome</keyword>
<dbReference type="PANTHER" id="PTHR47495">
    <property type="entry name" value="ALDEHYDE DEHYDROGENASE"/>
    <property type="match status" value="1"/>
</dbReference>
<dbReference type="InterPro" id="IPR008274">
    <property type="entry name" value="AldOxase/xan_DH_MoCoBD1"/>
</dbReference>
<dbReference type="InterPro" id="IPR036856">
    <property type="entry name" value="Ald_Oxase/Xan_DH_a/b_sf"/>
</dbReference>
<sequence length="752" mass="79135">MHDLLPTAPAGGPARADAPVRNLSRRGILAAAGGALLLGVGVPVDPARAQSRAEGAGAIAPKPGTRVTAFLEIRPDDTVRLLSPFVEGGQGISTGIAQTVGEELDLDPSRFAVACAPPGPDYAVVNGLRLTGGSFSTRSSFAAMRRLGATAREMLLRAAAARLGVPQAQLATENGRVVHAASGRSLGYGALAEAALALEPREDVPLREPDRFRYIGKPVSRLDVRDKSTGRATYAIDLKVEGMLHAAVRHAPHLGTEPERLANEAAVAGMPGVHGVHRLPGAVAVTADSWWRARRAVEALEVAWSAPAAEGIATVSAGFSSGAMLAALKGARGTPLVAEQEGDVAAAFAGAATVIEAEYDAPYLAHAQLEPPSSIARFERDGTLDLWVPNQMPELFQSVAAKVAGVQPDGVRIHSPMLGGFFGRHFYYGPATPFPQAILLARATGRPVRVLWSREEEFASDAVRPLGFARFRAGLDGTGMPVALQAAAVGEGPIGRWFGAIFKQPVDSSVIEGLDKKPYAIPNRRLDYVRVPHPVTIAFWRSVGHSMNDYFYESFLDEIAQAGGQDPFALRMALLKDSPRHRTLLQAAADLAGGWRRGPFAAPDGSRRARGVSMASPFGSETATIAEVALQDGEARVHDLWIAIDPGSVVNPAIVARQVESAAALGVSATLLEQVVYEGGERQARNFDAYPILDRGRMPRVHVRIVASGAPMGGIGEPGLPGVPPAIVNAVAALTGQRIRSLPLSKERLSGA</sequence>
<reference evidence="2" key="1">
    <citation type="journal article" date="2021" name="Front. Microbiol.">
        <title>Comprehensive Comparative Genomics and Phenotyping of Methylobacterium Species.</title>
        <authorList>
            <person name="Alessa O."/>
            <person name="Ogura Y."/>
            <person name="Fujitani Y."/>
            <person name="Takami H."/>
            <person name="Hayashi T."/>
            <person name="Sahin N."/>
            <person name="Tani A."/>
        </authorList>
    </citation>
    <scope>NUCLEOTIDE SEQUENCE</scope>
    <source>
        <strain evidence="2">KCTC 52305</strain>
    </source>
</reference>
<dbReference type="Gene3D" id="3.30.365.10">
    <property type="entry name" value="Aldehyde oxidase/xanthine dehydrogenase, molybdopterin binding domain"/>
    <property type="match status" value="4"/>
</dbReference>
<feature type="domain" description="Aldehyde oxidase/xanthine dehydrogenase a/b hammerhead" evidence="1">
    <location>
        <begin position="229"/>
        <end position="308"/>
    </location>
</feature>
<accession>A0ABQ4R6I0</accession>
<dbReference type="SUPFAM" id="SSF54665">
    <property type="entry name" value="CO dehydrogenase molybdoprotein N-domain-like"/>
    <property type="match status" value="1"/>
</dbReference>
<dbReference type="InterPro" id="IPR000674">
    <property type="entry name" value="Ald_Oxase/Xan_DH_a/b"/>
</dbReference>
<dbReference type="SMART" id="SM01008">
    <property type="entry name" value="Ald_Xan_dh_C"/>
    <property type="match status" value="1"/>
</dbReference>